<accession>K0EUL5</accession>
<evidence type="ECO:0008006" key="3">
    <source>
        <dbReference type="Google" id="ProtNLM"/>
    </source>
</evidence>
<dbReference type="Proteomes" id="UP000006304">
    <property type="component" value="Chromosome"/>
</dbReference>
<dbReference type="AlphaFoldDB" id="K0EUL5"/>
<dbReference type="EMBL" id="CP003876">
    <property type="protein sequence ID" value="AFU01212.1"/>
    <property type="molecule type" value="Genomic_DNA"/>
</dbReference>
<sequence length="227" mass="25614">MSTDPRTQTNPPAPYVEPAPYGYLYLGFRVDPPRRIPFVPRSSRRREVLQRCQDLARRLAAMDEVLSARAYRAIAIQPSEVSPRFDVIVLIETSTPETLAAVQATPEFQQLNADFIMPARNIRRLGDIDRAPTGTFLFNHFTADDYDRALRYFDSVAGWFDHDAKVDDIALLGPIEDAPYVFVNQVRLPGTLAAFILALLRPNFRHSVHDVMVANRVGFASIICKPV</sequence>
<dbReference type="RefSeq" id="WP_014984067.1">
    <property type="nucleotide sequence ID" value="NC_018681.1"/>
</dbReference>
<protein>
    <recommendedName>
        <fullName evidence="3">EthD domain-containing protein</fullName>
    </recommendedName>
</protein>
<reference evidence="1 2" key="1">
    <citation type="journal article" date="2012" name="J. Bacteriol.">
        <title>Complete genome sequence of Nocardia brasiliensis HUJEG-1.</title>
        <authorList>
            <person name="Vera-Cabrera L."/>
            <person name="Ortiz-Lopez R."/>
            <person name="Elizondo-Gonzalez R."/>
            <person name="Perez-Maya A.A."/>
            <person name="Ocampo-Candiani J."/>
        </authorList>
    </citation>
    <scope>NUCLEOTIDE SEQUENCE [LARGE SCALE GENOMIC DNA]</scope>
    <source>
        <strain evidence="2">ATCC 700358</strain>
    </source>
</reference>
<gene>
    <name evidence="1" type="ORF">O3I_016255</name>
</gene>
<dbReference type="KEGG" id="nbr:O3I_016255"/>
<dbReference type="eggNOG" id="ENOG5032WAN">
    <property type="taxonomic scope" value="Bacteria"/>
</dbReference>
<name>K0EUL5_NOCB7</name>
<organism evidence="1 2">
    <name type="scientific">Nocardia brasiliensis (strain ATCC 700358 / HUJEG-1)</name>
    <dbReference type="NCBI Taxonomy" id="1133849"/>
    <lineage>
        <taxon>Bacteria</taxon>
        <taxon>Bacillati</taxon>
        <taxon>Actinomycetota</taxon>
        <taxon>Actinomycetes</taxon>
        <taxon>Mycobacteriales</taxon>
        <taxon>Nocardiaceae</taxon>
        <taxon>Nocardia</taxon>
    </lineage>
</organism>
<evidence type="ECO:0000313" key="1">
    <source>
        <dbReference type="EMBL" id="AFU01212.1"/>
    </source>
</evidence>
<proteinExistence type="predicted"/>
<evidence type="ECO:0000313" key="2">
    <source>
        <dbReference type="Proteomes" id="UP000006304"/>
    </source>
</evidence>
<keyword evidence="2" id="KW-1185">Reference proteome</keyword>
<dbReference type="HOGENOM" id="CLU_1228756_0_0_11"/>